<protein>
    <submittedName>
        <fullName evidence="1">36850_t:CDS:1</fullName>
    </submittedName>
</protein>
<proteinExistence type="predicted"/>
<evidence type="ECO:0000313" key="1">
    <source>
        <dbReference type="EMBL" id="CAG8658298.1"/>
    </source>
</evidence>
<evidence type="ECO:0000313" key="2">
    <source>
        <dbReference type="Proteomes" id="UP000789920"/>
    </source>
</evidence>
<feature type="non-terminal residue" evidence="1">
    <location>
        <position position="461"/>
    </location>
</feature>
<gene>
    <name evidence="1" type="ORF">RPERSI_LOCUS8163</name>
</gene>
<keyword evidence="2" id="KW-1185">Reference proteome</keyword>
<reference evidence="1" key="1">
    <citation type="submission" date="2021-06" db="EMBL/GenBank/DDBJ databases">
        <authorList>
            <person name="Kallberg Y."/>
            <person name="Tangrot J."/>
            <person name="Rosling A."/>
        </authorList>
    </citation>
    <scope>NUCLEOTIDE SEQUENCE</scope>
    <source>
        <strain evidence="1">MA461A</strain>
    </source>
</reference>
<name>A0ACA9NHY2_9GLOM</name>
<comment type="caution">
    <text evidence="1">The sequence shown here is derived from an EMBL/GenBank/DDBJ whole genome shotgun (WGS) entry which is preliminary data.</text>
</comment>
<dbReference type="EMBL" id="CAJVQC010014558">
    <property type="protein sequence ID" value="CAG8658298.1"/>
    <property type="molecule type" value="Genomic_DNA"/>
</dbReference>
<sequence length="461" mass="52311">MTQTESNQMVDWNRLRLTDLRAMCQNCNISTEGTKAELIARLEDFWNRPERDSGTKKLDKGKAVDPKSNDDYSERPLLPEDSDGQNYTFLSYMENRLEQKIDEKLGTVEVHELLRLRAFVLRVVEEEGWNVVAKIPKPTPSEGDEFKELLVEARKQVKPYEGRPTSYSRRSWKSKRTEFWAPVQGYQNPNMIQNPGPAYQNPFNKPITKQITCYFCGGASHTASVYPSKEQTEGNNEQYGQKQGGGWENPRARGRELLDKGDKPTTRSNLLVKKSCTPIPKKRVDPGQKKGPETLQINLEQKLWLKKEVYRLETLGAIEKVAATSLCPGIVTDGKEASKRLGVPFYKARSDRYWGLYKKFCKRFDLDVKNPHEEEQYLKIRPEKDGESPLFVSRQGKKVSVSAVGSIVKRFAEHVGLNGRFTAHSLRIGGATAAMAAGISLTQIRAIGGWDSKAVMLYLRT</sequence>
<organism evidence="1 2">
    <name type="scientific">Racocetra persica</name>
    <dbReference type="NCBI Taxonomy" id="160502"/>
    <lineage>
        <taxon>Eukaryota</taxon>
        <taxon>Fungi</taxon>
        <taxon>Fungi incertae sedis</taxon>
        <taxon>Mucoromycota</taxon>
        <taxon>Glomeromycotina</taxon>
        <taxon>Glomeromycetes</taxon>
        <taxon>Diversisporales</taxon>
        <taxon>Gigasporaceae</taxon>
        <taxon>Racocetra</taxon>
    </lineage>
</organism>
<accession>A0ACA9NHY2</accession>
<dbReference type="Proteomes" id="UP000789920">
    <property type="component" value="Unassembled WGS sequence"/>
</dbReference>